<dbReference type="InterPro" id="IPR009057">
    <property type="entry name" value="Homeodomain-like_sf"/>
</dbReference>
<evidence type="ECO:0000313" key="6">
    <source>
        <dbReference type="EMBL" id="SNR88530.1"/>
    </source>
</evidence>
<sequence length="190" mass="21192">MSVLREKILHVASDLFQTRGINSTGVDTIVAVAGTTKMTLYKYFRSKEELILEVLQKGHSDFTTWLGHNLSKNAKKPSDRLQKLFDFIEEWVTAPDFRGMAFLKASAEFPNEENPVHRLSAEQSRQFRQFLAELAADAGARDPDSLALQLSILIEGAIQAEQIKRGSGAIKYAKKAAKLLIENSLEKQAA</sequence>
<evidence type="ECO:0000313" key="7">
    <source>
        <dbReference type="Proteomes" id="UP000198305"/>
    </source>
</evidence>
<evidence type="ECO:0000259" key="5">
    <source>
        <dbReference type="PROSITE" id="PS50977"/>
    </source>
</evidence>
<dbReference type="SUPFAM" id="SSF46689">
    <property type="entry name" value="Homeodomain-like"/>
    <property type="match status" value="1"/>
</dbReference>
<proteinExistence type="predicted"/>
<dbReference type="OrthoDB" id="116240at2"/>
<dbReference type="SUPFAM" id="SSF48498">
    <property type="entry name" value="Tetracyclin repressor-like, C-terminal domain"/>
    <property type="match status" value="1"/>
</dbReference>
<dbReference type="InterPro" id="IPR001647">
    <property type="entry name" value="HTH_TetR"/>
</dbReference>
<dbReference type="InterPro" id="IPR036271">
    <property type="entry name" value="Tet_transcr_reg_TetR-rel_C_sf"/>
</dbReference>
<keyword evidence="2 4" id="KW-0238">DNA-binding</keyword>
<name>A0A238ZYZ0_9PROT</name>
<dbReference type="Pfam" id="PF16925">
    <property type="entry name" value="TetR_C_13"/>
    <property type="match status" value="1"/>
</dbReference>
<dbReference type="Gene3D" id="1.10.357.10">
    <property type="entry name" value="Tetracycline Repressor, domain 2"/>
    <property type="match status" value="1"/>
</dbReference>
<feature type="domain" description="HTH tetR-type" evidence="5">
    <location>
        <begin position="2"/>
        <end position="62"/>
    </location>
</feature>
<dbReference type="PRINTS" id="PR00455">
    <property type="entry name" value="HTHTETR"/>
</dbReference>
<dbReference type="PROSITE" id="PS50977">
    <property type="entry name" value="HTH_TETR_2"/>
    <property type="match status" value="1"/>
</dbReference>
<dbReference type="GO" id="GO:0003677">
    <property type="term" value="F:DNA binding"/>
    <property type="evidence" value="ECO:0007669"/>
    <property type="project" value="UniProtKB-UniRule"/>
</dbReference>
<gene>
    <name evidence="6" type="ORF">SAMN05192560_1578</name>
</gene>
<keyword evidence="7" id="KW-1185">Reference proteome</keyword>
<evidence type="ECO:0000256" key="3">
    <source>
        <dbReference type="ARBA" id="ARBA00023163"/>
    </source>
</evidence>
<reference evidence="7" key="1">
    <citation type="submission" date="2017-06" db="EMBL/GenBank/DDBJ databases">
        <authorList>
            <person name="Varghese N."/>
            <person name="Submissions S."/>
        </authorList>
    </citation>
    <scope>NUCLEOTIDE SEQUENCE [LARGE SCALE GENOMIC DNA]</scope>
    <source>
        <strain evidence="7">Ca-68</strain>
    </source>
</reference>
<keyword evidence="1" id="KW-0805">Transcription regulation</keyword>
<evidence type="ECO:0000256" key="2">
    <source>
        <dbReference type="ARBA" id="ARBA00023125"/>
    </source>
</evidence>
<evidence type="ECO:0000256" key="4">
    <source>
        <dbReference type="PROSITE-ProRule" id="PRU00335"/>
    </source>
</evidence>
<dbReference type="RefSeq" id="WP_089375684.1">
    <property type="nucleotide sequence ID" value="NZ_FZOA01000006.1"/>
</dbReference>
<dbReference type="PANTHER" id="PTHR47506">
    <property type="entry name" value="TRANSCRIPTIONAL REGULATORY PROTEIN"/>
    <property type="match status" value="1"/>
</dbReference>
<dbReference type="PANTHER" id="PTHR47506:SF1">
    <property type="entry name" value="HTH-TYPE TRANSCRIPTIONAL REGULATOR YJDC"/>
    <property type="match status" value="1"/>
</dbReference>
<evidence type="ECO:0000256" key="1">
    <source>
        <dbReference type="ARBA" id="ARBA00023015"/>
    </source>
</evidence>
<organism evidence="6 7">
    <name type="scientific">Methylobacillus rhizosphaerae</name>
    <dbReference type="NCBI Taxonomy" id="551994"/>
    <lineage>
        <taxon>Bacteria</taxon>
        <taxon>Pseudomonadati</taxon>
        <taxon>Pseudomonadota</taxon>
        <taxon>Betaproteobacteria</taxon>
        <taxon>Nitrosomonadales</taxon>
        <taxon>Methylophilaceae</taxon>
        <taxon>Methylobacillus</taxon>
    </lineage>
</organism>
<dbReference type="InterPro" id="IPR011075">
    <property type="entry name" value="TetR_C"/>
</dbReference>
<dbReference type="Pfam" id="PF00440">
    <property type="entry name" value="TetR_N"/>
    <property type="match status" value="1"/>
</dbReference>
<dbReference type="EMBL" id="FZOA01000006">
    <property type="protein sequence ID" value="SNR88530.1"/>
    <property type="molecule type" value="Genomic_DNA"/>
</dbReference>
<feature type="DNA-binding region" description="H-T-H motif" evidence="4">
    <location>
        <begin position="25"/>
        <end position="44"/>
    </location>
</feature>
<accession>A0A238ZYZ0</accession>
<keyword evidence="3" id="KW-0804">Transcription</keyword>
<dbReference type="Proteomes" id="UP000198305">
    <property type="component" value="Unassembled WGS sequence"/>
</dbReference>
<dbReference type="AlphaFoldDB" id="A0A238ZYZ0"/>
<protein>
    <submittedName>
        <fullName evidence="6">Transcriptional regulator, TetR family</fullName>
    </submittedName>
</protein>